<dbReference type="AlphaFoldDB" id="A0A450Z629"/>
<feature type="compositionally biased region" description="Basic and acidic residues" evidence="1">
    <location>
        <begin position="79"/>
        <end position="89"/>
    </location>
</feature>
<accession>A0A450Z629</accession>
<feature type="compositionally biased region" description="Basic and acidic residues" evidence="1">
    <location>
        <begin position="8"/>
        <end position="20"/>
    </location>
</feature>
<evidence type="ECO:0000313" key="2">
    <source>
        <dbReference type="EMBL" id="VFK49247.1"/>
    </source>
</evidence>
<gene>
    <name evidence="2" type="ORF">BECKTC1821D_GA0114238_10732</name>
</gene>
<reference evidence="2" key="1">
    <citation type="submission" date="2019-02" db="EMBL/GenBank/DDBJ databases">
        <authorList>
            <person name="Gruber-Vodicka R. H."/>
            <person name="Seah K. B. B."/>
        </authorList>
    </citation>
    <scope>NUCLEOTIDE SEQUENCE</scope>
    <source>
        <strain evidence="2">BECK_BZ123</strain>
    </source>
</reference>
<dbReference type="EMBL" id="CAADFS010000073">
    <property type="protein sequence ID" value="VFK49247.1"/>
    <property type="molecule type" value="Genomic_DNA"/>
</dbReference>
<proteinExistence type="predicted"/>
<evidence type="ECO:0000256" key="1">
    <source>
        <dbReference type="SAM" id="MobiDB-lite"/>
    </source>
</evidence>
<name>A0A450Z629_9GAMM</name>
<feature type="region of interest" description="Disordered" evidence="1">
    <location>
        <begin position="64"/>
        <end position="96"/>
    </location>
</feature>
<protein>
    <submittedName>
        <fullName evidence="2">Uncharacterized protein</fullName>
    </submittedName>
</protein>
<organism evidence="2">
    <name type="scientific">Candidatus Kentrum sp. TC</name>
    <dbReference type="NCBI Taxonomy" id="2126339"/>
    <lineage>
        <taxon>Bacteria</taxon>
        <taxon>Pseudomonadati</taxon>
        <taxon>Pseudomonadota</taxon>
        <taxon>Gammaproteobacteria</taxon>
        <taxon>Candidatus Kentrum</taxon>
    </lineage>
</organism>
<sequence>MRRGSRPGGDDQDVHRCHGDDDWRDCLRAAYEHSKGLQAEADRLDAKALRYIHPIYLVQVERTGKRTAGERIHPRRERAKVPADTERKNAGNRFRT</sequence>
<feature type="region of interest" description="Disordered" evidence="1">
    <location>
        <begin position="1"/>
        <end position="20"/>
    </location>
</feature>